<dbReference type="InterPro" id="IPR004846">
    <property type="entry name" value="T2SS/T3SS_dom"/>
</dbReference>
<dbReference type="EMBL" id="NEVQ01000003">
    <property type="protein sequence ID" value="OZI64573.1"/>
    <property type="molecule type" value="Genomic_DNA"/>
</dbReference>
<dbReference type="PRINTS" id="PR00811">
    <property type="entry name" value="BCTERIALGSPD"/>
</dbReference>
<reference evidence="4 5" key="1">
    <citation type="submission" date="2017-05" db="EMBL/GenBank/DDBJ databases">
        <title>Complete and WGS of Bordetella genogroups.</title>
        <authorList>
            <person name="Spilker T."/>
            <person name="LiPuma J."/>
        </authorList>
    </citation>
    <scope>NUCLEOTIDE SEQUENCE [LARGE SCALE GENOMIC DNA]</scope>
    <source>
        <strain evidence="4 5">AU9919</strain>
    </source>
</reference>
<evidence type="ECO:0000256" key="1">
    <source>
        <dbReference type="RuleBase" id="RU004003"/>
    </source>
</evidence>
<evidence type="ECO:0000259" key="3">
    <source>
        <dbReference type="Pfam" id="PF13629"/>
    </source>
</evidence>
<dbReference type="InterPro" id="IPR001775">
    <property type="entry name" value="GspD/PilQ"/>
</dbReference>
<dbReference type="GO" id="GO:0009306">
    <property type="term" value="P:protein secretion"/>
    <property type="evidence" value="ECO:0007669"/>
    <property type="project" value="InterPro"/>
</dbReference>
<evidence type="ECO:0000313" key="4">
    <source>
        <dbReference type="EMBL" id="OZI64573.1"/>
    </source>
</evidence>
<feature type="domain" description="Pilus formation protein N-terminal" evidence="3">
    <location>
        <begin position="54"/>
        <end position="119"/>
    </location>
</feature>
<dbReference type="Proteomes" id="UP000216885">
    <property type="component" value="Unassembled WGS sequence"/>
</dbReference>
<accession>A0A261UUJ6</accession>
<organism evidence="4 5">
    <name type="scientific">Bordetella genomosp. 4</name>
    <dbReference type="NCBI Taxonomy" id="463044"/>
    <lineage>
        <taxon>Bacteria</taxon>
        <taxon>Pseudomonadati</taxon>
        <taxon>Pseudomonadota</taxon>
        <taxon>Betaproteobacteria</taxon>
        <taxon>Burkholderiales</taxon>
        <taxon>Alcaligenaceae</taxon>
        <taxon>Bordetella</taxon>
    </lineage>
</organism>
<protein>
    <submittedName>
        <fullName evidence="4">Uncharacterized protein</fullName>
    </submittedName>
</protein>
<dbReference type="PANTHER" id="PTHR30332">
    <property type="entry name" value="PROBABLE GENERAL SECRETION PATHWAY PROTEIN D"/>
    <property type="match status" value="1"/>
</dbReference>
<dbReference type="OrthoDB" id="9775455at2"/>
<dbReference type="RefSeq" id="WP_094823820.1">
    <property type="nucleotide sequence ID" value="NZ_NEVO01000018.1"/>
</dbReference>
<dbReference type="Pfam" id="PF00263">
    <property type="entry name" value="Secretin"/>
    <property type="match status" value="1"/>
</dbReference>
<feature type="domain" description="Type II/III secretion system secretin-like" evidence="2">
    <location>
        <begin position="244"/>
        <end position="405"/>
    </location>
</feature>
<comment type="caution">
    <text evidence="4">The sequence shown here is derived from an EMBL/GenBank/DDBJ whole genome shotgun (WGS) entry which is preliminary data.</text>
</comment>
<proteinExistence type="inferred from homology"/>
<dbReference type="Pfam" id="PF13629">
    <property type="entry name" value="T2SS-T3SS_pil_N"/>
    <property type="match status" value="1"/>
</dbReference>
<dbReference type="InterPro" id="IPR032789">
    <property type="entry name" value="T2SS-T3SS_pil_N"/>
</dbReference>
<sequence>MAFPNSRRKTSGLANSVCGKRSLDAVRLLLVLLAFISGSMAPAATAIAAQTRWTVGKDDGLIIRFDRPVSSVMVANENIADVEMVSTTSAYLFGKNVGTTRVTALDAQHNVVADARVQVGVGLAGNAREDVRGRRIVARGEVDDLDEGVEQNVLLDGHASQGVKAVNMMTQGDLQQINLRVRFAEVSRRELLSYGVNWQALINSGSFSFGLITGGPLSGSTGATNTATGGFSSSSANVDLILDALQSNGVLEILAEPNITTVTGRSASFLAGGEIPVPVPVTSDMVGIEYKSYGVSLVFTPTLLPNNRISLQVKPEVSTLAGTGIVEIAGVSVPEFRVRRADTQVEVASGQTFAIAGLFQRDSSTDADQLPLLGDIPILGNLFRSKRFQRNETELVILITPYLVRPVSSQVSATPLDPASENPAILAAGSAAAVRRNALDFGFYVF</sequence>
<dbReference type="AlphaFoldDB" id="A0A261UUJ6"/>
<evidence type="ECO:0000259" key="2">
    <source>
        <dbReference type="Pfam" id="PF00263"/>
    </source>
</evidence>
<name>A0A261UUJ6_9BORD</name>
<dbReference type="PANTHER" id="PTHR30332:SF17">
    <property type="entry name" value="TYPE IV PILIATION SYSTEM PROTEIN DR_0774-RELATED"/>
    <property type="match status" value="1"/>
</dbReference>
<evidence type="ECO:0000313" key="5">
    <source>
        <dbReference type="Proteomes" id="UP000216885"/>
    </source>
</evidence>
<gene>
    <name evidence="4" type="ORF">CAL20_02645</name>
</gene>
<comment type="similarity">
    <text evidence="1">Belongs to the bacterial secretin family.</text>
</comment>
<dbReference type="GO" id="GO:0015627">
    <property type="term" value="C:type II protein secretion system complex"/>
    <property type="evidence" value="ECO:0007669"/>
    <property type="project" value="TreeGrafter"/>
</dbReference>
<dbReference type="InterPro" id="IPR050810">
    <property type="entry name" value="Bact_Secretion_Sys_Channel"/>
</dbReference>
<keyword evidence="5" id="KW-1185">Reference proteome</keyword>